<keyword evidence="3 9" id="KW-0378">Hydrolase</keyword>
<comment type="caution">
    <text evidence="11">The sequence shown here is derived from an EMBL/GenBank/DDBJ whole genome shotgun (WGS) entry which is preliminary data.</text>
</comment>
<dbReference type="Pfam" id="PF02978">
    <property type="entry name" value="SRP_SPB"/>
    <property type="match status" value="1"/>
</dbReference>
<dbReference type="EC" id="3.6.5.4" evidence="9"/>
<dbReference type="Pfam" id="PF02881">
    <property type="entry name" value="SRP54_N"/>
    <property type="match status" value="1"/>
</dbReference>
<dbReference type="SMART" id="SM00382">
    <property type="entry name" value="AAA"/>
    <property type="match status" value="1"/>
</dbReference>
<dbReference type="HAMAP" id="MF_00306">
    <property type="entry name" value="SRP54"/>
    <property type="match status" value="1"/>
</dbReference>
<dbReference type="CDD" id="cd18539">
    <property type="entry name" value="SRP_G"/>
    <property type="match status" value="1"/>
</dbReference>
<feature type="binding site" evidence="9">
    <location>
        <begin position="106"/>
        <end position="113"/>
    </location>
    <ligand>
        <name>GTP</name>
        <dbReference type="ChEBI" id="CHEBI:37565"/>
    </ligand>
</feature>
<feature type="binding site" evidence="9">
    <location>
        <begin position="246"/>
        <end position="249"/>
    </location>
    <ligand>
        <name>GTP</name>
        <dbReference type="ChEBI" id="CHEBI:37565"/>
    </ligand>
</feature>
<feature type="domain" description="SRP54-type proteins GTP-binding" evidence="10">
    <location>
        <begin position="267"/>
        <end position="280"/>
    </location>
</feature>
<evidence type="ECO:0000256" key="4">
    <source>
        <dbReference type="ARBA" id="ARBA00022884"/>
    </source>
</evidence>
<comment type="domain">
    <text evidence="9">Composed of three domains: the N-terminal N domain, which is responsible for interactions with the ribosome, the central G domain, which binds GTP, and the C-terminal M domain, which binds the RNA and the signal sequence of the RNC.</text>
</comment>
<evidence type="ECO:0000256" key="3">
    <source>
        <dbReference type="ARBA" id="ARBA00022801"/>
    </source>
</evidence>
<evidence type="ECO:0000256" key="2">
    <source>
        <dbReference type="ARBA" id="ARBA00022741"/>
    </source>
</evidence>
<keyword evidence="12" id="KW-1185">Reference proteome</keyword>
<dbReference type="InterPro" id="IPR004125">
    <property type="entry name" value="Signal_recog_particle_SRP54_M"/>
</dbReference>
<accession>A0ABW6BPF8</accession>
<dbReference type="InterPro" id="IPR004780">
    <property type="entry name" value="SRP"/>
</dbReference>
<name>A0ABW6BPF8_9BACT</name>
<dbReference type="RefSeq" id="WP_377479197.1">
    <property type="nucleotide sequence ID" value="NZ_JBHUOX010000001.1"/>
</dbReference>
<comment type="similarity">
    <text evidence="1 9">Belongs to the GTP-binding SRP family. SRP54 subfamily.</text>
</comment>
<dbReference type="SUPFAM" id="SSF52540">
    <property type="entry name" value="P-loop containing nucleoside triphosphate hydrolases"/>
    <property type="match status" value="1"/>
</dbReference>
<evidence type="ECO:0000256" key="7">
    <source>
        <dbReference type="ARBA" id="ARBA00023274"/>
    </source>
</evidence>
<evidence type="ECO:0000313" key="12">
    <source>
        <dbReference type="Proteomes" id="UP001597641"/>
    </source>
</evidence>
<gene>
    <name evidence="9 11" type="primary">ffh</name>
    <name evidence="11" type="ORF">ACFS7Z_00445</name>
</gene>
<keyword evidence="2 9" id="KW-0547">Nucleotide-binding</keyword>
<dbReference type="NCBIfam" id="TIGR00959">
    <property type="entry name" value="ffh"/>
    <property type="match status" value="1"/>
</dbReference>
<dbReference type="InterPro" id="IPR000897">
    <property type="entry name" value="SRP54_GTPase_dom"/>
</dbReference>
<evidence type="ECO:0000256" key="5">
    <source>
        <dbReference type="ARBA" id="ARBA00023134"/>
    </source>
</evidence>
<keyword evidence="5 9" id="KW-0342">GTP-binding</keyword>
<evidence type="ECO:0000256" key="8">
    <source>
        <dbReference type="ARBA" id="ARBA00048027"/>
    </source>
</evidence>
<dbReference type="InterPro" id="IPR036891">
    <property type="entry name" value="Signal_recog_part_SRP54_M_sf"/>
</dbReference>
<dbReference type="InterPro" id="IPR003593">
    <property type="entry name" value="AAA+_ATPase"/>
</dbReference>
<evidence type="ECO:0000256" key="9">
    <source>
        <dbReference type="HAMAP-Rule" id="MF_00306"/>
    </source>
</evidence>
<protein>
    <recommendedName>
        <fullName evidence="9">Signal recognition particle protein</fullName>
        <ecNumber evidence="9">3.6.5.4</ecNumber>
    </recommendedName>
    <alternativeName>
        <fullName evidence="9">Fifty-four homolog</fullName>
    </alternativeName>
</protein>
<dbReference type="InterPro" id="IPR013822">
    <property type="entry name" value="Signal_recog_particl_SRP54_hlx"/>
</dbReference>
<proteinExistence type="inferred from homology"/>
<keyword evidence="7 9" id="KW-0687">Ribonucleoprotein</keyword>
<evidence type="ECO:0000259" key="10">
    <source>
        <dbReference type="PROSITE" id="PS00300"/>
    </source>
</evidence>
<evidence type="ECO:0000256" key="1">
    <source>
        <dbReference type="ARBA" id="ARBA00005450"/>
    </source>
</evidence>
<comment type="subcellular location">
    <subcellularLocation>
        <location evidence="9">Cytoplasm</location>
    </subcellularLocation>
    <text evidence="9">The SRP-RNC complex is targeted to the cytoplasmic membrane.</text>
</comment>
<dbReference type="Proteomes" id="UP001597641">
    <property type="component" value="Unassembled WGS sequence"/>
</dbReference>
<dbReference type="Gene3D" id="3.40.50.300">
    <property type="entry name" value="P-loop containing nucleotide triphosphate hydrolases"/>
    <property type="match status" value="1"/>
</dbReference>
<keyword evidence="9" id="KW-0963">Cytoplasm</keyword>
<feature type="binding site" evidence="9">
    <location>
        <begin position="188"/>
        <end position="192"/>
    </location>
    <ligand>
        <name>GTP</name>
        <dbReference type="ChEBI" id="CHEBI:37565"/>
    </ligand>
</feature>
<dbReference type="InterPro" id="IPR022941">
    <property type="entry name" value="SRP54"/>
</dbReference>
<dbReference type="SUPFAM" id="SSF47446">
    <property type="entry name" value="Signal peptide-binding domain"/>
    <property type="match status" value="1"/>
</dbReference>
<dbReference type="SMART" id="SM00963">
    <property type="entry name" value="SRP54_N"/>
    <property type="match status" value="1"/>
</dbReference>
<dbReference type="PANTHER" id="PTHR11564:SF5">
    <property type="entry name" value="SIGNAL RECOGNITION PARTICLE SUBUNIT SRP54"/>
    <property type="match status" value="1"/>
</dbReference>
<evidence type="ECO:0000256" key="6">
    <source>
        <dbReference type="ARBA" id="ARBA00023135"/>
    </source>
</evidence>
<dbReference type="EMBL" id="JBHUOX010000001">
    <property type="protein sequence ID" value="MFD2998812.1"/>
    <property type="molecule type" value="Genomic_DNA"/>
</dbReference>
<evidence type="ECO:0000313" key="11">
    <source>
        <dbReference type="EMBL" id="MFD2998812.1"/>
    </source>
</evidence>
<dbReference type="Gene3D" id="1.10.260.30">
    <property type="entry name" value="Signal recognition particle, SRP54 subunit, M-domain"/>
    <property type="match status" value="1"/>
</dbReference>
<sequence>MFDNLSNKLDQAFKTLKGQGSITEINVAQTIKEVRRALVDADVNYKVAKTVTDKIKDEAMGRDVLIAVSPGQLMVKIVHEELTALMGGEKQDINLKGDPAIILIAGLQGSGKTTFTGKLASYIKKQGRNVLVAACDVYRPAAINQLQVLAGQVGVEAYTELENKNPVQIALNAIEHAKKTNKKVVIIDTAGRLAVDEAMMKEIAEIKNAVKPTETLFVVDSMTGQDAVNTAKTFNERINFDGVVLTKLDGDSRGGAALSIRAVVEKPIKFISTGEKMEALDLFYPDRMAQRILGMGDVISLVERAQQAFDEDEAKRINKKIRKNQFNFDDFLTQLEQIKKMGDIKDLVGMIPGVGKALKDVEIDEGAFKPIEAIIKSMTPAERENPDMISGSRRHRIAKGSGTDVQQVNNLMKQFNDMRKMMRSMNKMAGKRGGLGNLANLMKK</sequence>
<dbReference type="Gene3D" id="1.20.120.140">
    <property type="entry name" value="Signal recognition particle SRP54, nucleotide-binding domain"/>
    <property type="match status" value="1"/>
</dbReference>
<organism evidence="11 12">
    <name type="scientific">Pontibacter toksunensis</name>
    <dbReference type="NCBI Taxonomy" id="1332631"/>
    <lineage>
        <taxon>Bacteria</taxon>
        <taxon>Pseudomonadati</taxon>
        <taxon>Bacteroidota</taxon>
        <taxon>Cytophagia</taxon>
        <taxon>Cytophagales</taxon>
        <taxon>Hymenobacteraceae</taxon>
        <taxon>Pontibacter</taxon>
    </lineage>
</organism>
<dbReference type="PANTHER" id="PTHR11564">
    <property type="entry name" value="SIGNAL RECOGNITION PARTICLE 54K PROTEIN SRP54"/>
    <property type="match status" value="1"/>
</dbReference>
<dbReference type="SMART" id="SM00962">
    <property type="entry name" value="SRP54"/>
    <property type="match status" value="1"/>
</dbReference>
<dbReference type="InterPro" id="IPR027417">
    <property type="entry name" value="P-loop_NTPase"/>
</dbReference>
<comment type="function">
    <text evidence="9">Involved in targeting and insertion of nascent membrane proteins into the cytoplasmic membrane. Binds to the hydrophobic signal sequence of the ribosome-nascent chain (RNC) as it emerges from the ribosomes. The SRP-RNC complex is then targeted to the cytoplasmic membrane where it interacts with the SRP receptor FtsY.</text>
</comment>
<dbReference type="PROSITE" id="PS00300">
    <property type="entry name" value="SRP54"/>
    <property type="match status" value="1"/>
</dbReference>
<comment type="catalytic activity">
    <reaction evidence="8 9">
        <text>GTP + H2O = GDP + phosphate + H(+)</text>
        <dbReference type="Rhea" id="RHEA:19669"/>
        <dbReference type="ChEBI" id="CHEBI:15377"/>
        <dbReference type="ChEBI" id="CHEBI:15378"/>
        <dbReference type="ChEBI" id="CHEBI:37565"/>
        <dbReference type="ChEBI" id="CHEBI:43474"/>
        <dbReference type="ChEBI" id="CHEBI:58189"/>
        <dbReference type="EC" id="3.6.5.4"/>
    </reaction>
</comment>
<dbReference type="InterPro" id="IPR042101">
    <property type="entry name" value="SRP54_N_sf"/>
</dbReference>
<reference evidence="12" key="1">
    <citation type="journal article" date="2019" name="Int. J. Syst. Evol. Microbiol.">
        <title>The Global Catalogue of Microorganisms (GCM) 10K type strain sequencing project: providing services to taxonomists for standard genome sequencing and annotation.</title>
        <authorList>
            <consortium name="The Broad Institute Genomics Platform"/>
            <consortium name="The Broad Institute Genome Sequencing Center for Infectious Disease"/>
            <person name="Wu L."/>
            <person name="Ma J."/>
        </authorList>
    </citation>
    <scope>NUCLEOTIDE SEQUENCE [LARGE SCALE GENOMIC DNA]</scope>
    <source>
        <strain evidence="12">KCTC 23984</strain>
    </source>
</reference>
<comment type="subunit">
    <text evidence="9">Part of the signal recognition particle protein translocation system, which is composed of SRP and FtsY.</text>
</comment>
<dbReference type="Pfam" id="PF00448">
    <property type="entry name" value="SRP54"/>
    <property type="match status" value="1"/>
</dbReference>
<keyword evidence="6 9" id="KW-0733">Signal recognition particle</keyword>
<keyword evidence="4 9" id="KW-0694">RNA-binding</keyword>